<reference evidence="1" key="1">
    <citation type="submission" date="2023-11" db="EMBL/GenBank/DDBJ databases">
        <authorList>
            <person name="Alioto T."/>
            <person name="Alioto T."/>
            <person name="Gomez Garrido J."/>
        </authorList>
    </citation>
    <scope>NUCLEOTIDE SEQUENCE</scope>
</reference>
<evidence type="ECO:0000313" key="2">
    <source>
        <dbReference type="Proteomes" id="UP001296104"/>
    </source>
</evidence>
<protein>
    <submittedName>
        <fullName evidence="1">Uncharacterized protein</fullName>
    </submittedName>
</protein>
<organism evidence="1 2">
    <name type="scientific">Lecanosticta acicola</name>
    <dbReference type="NCBI Taxonomy" id="111012"/>
    <lineage>
        <taxon>Eukaryota</taxon>
        <taxon>Fungi</taxon>
        <taxon>Dikarya</taxon>
        <taxon>Ascomycota</taxon>
        <taxon>Pezizomycotina</taxon>
        <taxon>Dothideomycetes</taxon>
        <taxon>Dothideomycetidae</taxon>
        <taxon>Mycosphaerellales</taxon>
        <taxon>Mycosphaerellaceae</taxon>
        <taxon>Lecanosticta</taxon>
    </lineage>
</organism>
<dbReference type="Proteomes" id="UP001296104">
    <property type="component" value="Unassembled WGS sequence"/>
</dbReference>
<gene>
    <name evidence="1" type="ORF">LECACI_7A003039</name>
</gene>
<accession>A0AAI8YW32</accession>
<dbReference type="EMBL" id="CAVMBE010000014">
    <property type="protein sequence ID" value="CAK3937419.1"/>
    <property type="molecule type" value="Genomic_DNA"/>
</dbReference>
<comment type="caution">
    <text evidence="1">The sequence shown here is derived from an EMBL/GenBank/DDBJ whole genome shotgun (WGS) entry which is preliminary data.</text>
</comment>
<evidence type="ECO:0000313" key="1">
    <source>
        <dbReference type="EMBL" id="CAK3937419.1"/>
    </source>
</evidence>
<dbReference type="AlphaFoldDB" id="A0AAI8YW32"/>
<sequence length="282" mass="31053">MNTAMQRPTFAAIELPLRDYFLGCILCEKEAQILITATLRSSDGGHEFLPGSQVVIHQLTEAHGNVGVVEVVHGLKLRKQPITVPIQVVYANTSPAQVFETTGLHALTWNKEEDSAAGAEERQKKGPITFDRLGTTVDTYLAAARSHDQKASLRVTKSFPSTYGEFEICKGVVLGIDEFCLITGTVKLLYEARENGFGGGEKYFAFRLGANAVETHTRPMKTWLLKKREEWIGEDDSKVGGDARVIVDLTDESFSFTEIKSTTPTVVQDTTHVKVAHISDPN</sequence>
<name>A0AAI8YW32_9PEZI</name>
<keyword evidence="2" id="KW-1185">Reference proteome</keyword>
<proteinExistence type="predicted"/>